<accession>A0ABV8WL44</accession>
<evidence type="ECO:0000313" key="2">
    <source>
        <dbReference type="EMBL" id="MFC4397146.1"/>
    </source>
</evidence>
<dbReference type="Proteomes" id="UP001595778">
    <property type="component" value="Unassembled WGS sequence"/>
</dbReference>
<evidence type="ECO:0000313" key="3">
    <source>
        <dbReference type="Proteomes" id="UP001595778"/>
    </source>
</evidence>
<dbReference type="Gene3D" id="3.40.50.11090">
    <property type="match status" value="1"/>
</dbReference>
<dbReference type="InterPro" id="IPR055259">
    <property type="entry name" value="YkvP/CgeB_Glyco_trans-like"/>
</dbReference>
<reference evidence="3" key="1">
    <citation type="journal article" date="2019" name="Int. J. Syst. Evol. Microbiol.">
        <title>The Global Catalogue of Microorganisms (GCM) 10K type strain sequencing project: providing services to taxonomists for standard genome sequencing and annotation.</title>
        <authorList>
            <consortium name="The Broad Institute Genomics Platform"/>
            <consortium name="The Broad Institute Genome Sequencing Center for Infectious Disease"/>
            <person name="Wu L."/>
            <person name="Ma J."/>
        </authorList>
    </citation>
    <scope>NUCLEOTIDE SEQUENCE [LARGE SCALE GENOMIC DNA]</scope>
    <source>
        <strain evidence="3">PJ61</strain>
    </source>
</reference>
<sequence length="313" mass="34565">MEERGHRCTILVYNRNDGAMERHRSVIRNHWPGLAADIHPVPVSLDGLDACVASSWETAHVLAARMPRRGGPSPHYFIQDFEPYFHPRGSLYALAEDSYRFGFNLMALGPMVAEVLKREVGVRSKILPFGSDVGTYRLTNTTGRSGVVFFAKPEAERRGYDMGRLALQQFHRMHPRQEIHVYGARVTGWGVPVRQHGRISPRELNELYNRTISGLALSFTNITLVAAEMLAAGNVPVLNDDQSSRAVLTNPEAVWAAANPAILAKTLSDVVTAEDAAERSARAASHREHTWAETQASFAAALTGYELSSLGSY</sequence>
<comment type="caution">
    <text evidence="2">The sequence shown here is derived from an EMBL/GenBank/DDBJ whole genome shotgun (WGS) entry which is preliminary data.</text>
</comment>
<protein>
    <submittedName>
        <fullName evidence="2">Glycosyltransferase family 1 protein</fullName>
    </submittedName>
</protein>
<dbReference type="RefSeq" id="WP_286400567.1">
    <property type="nucleotide sequence ID" value="NZ_JBHSDQ010000005.1"/>
</dbReference>
<feature type="domain" description="Spore protein YkvP/CgeB glycosyl transferase-like" evidence="1">
    <location>
        <begin position="164"/>
        <end position="293"/>
    </location>
</feature>
<dbReference type="Gene3D" id="3.40.50.2000">
    <property type="entry name" value="Glycogen Phosphorylase B"/>
    <property type="match status" value="1"/>
</dbReference>
<dbReference type="SUPFAM" id="SSF53756">
    <property type="entry name" value="UDP-Glycosyltransferase/glycogen phosphorylase"/>
    <property type="match status" value="1"/>
</dbReference>
<dbReference type="EMBL" id="JBHSDQ010000005">
    <property type="protein sequence ID" value="MFC4397146.1"/>
    <property type="molecule type" value="Genomic_DNA"/>
</dbReference>
<dbReference type="Pfam" id="PF13524">
    <property type="entry name" value="Glyco_trans_1_2"/>
    <property type="match status" value="1"/>
</dbReference>
<proteinExistence type="predicted"/>
<organism evidence="2 3">
    <name type="scientific">Arthrobacter sedimenti</name>
    <dbReference type="NCBI Taxonomy" id="2694931"/>
    <lineage>
        <taxon>Bacteria</taxon>
        <taxon>Bacillati</taxon>
        <taxon>Actinomycetota</taxon>
        <taxon>Actinomycetes</taxon>
        <taxon>Micrococcales</taxon>
        <taxon>Micrococcaceae</taxon>
        <taxon>Arthrobacter</taxon>
    </lineage>
</organism>
<evidence type="ECO:0000259" key="1">
    <source>
        <dbReference type="Pfam" id="PF13524"/>
    </source>
</evidence>
<name>A0ABV8WL44_9MICC</name>
<keyword evidence="3" id="KW-1185">Reference proteome</keyword>
<gene>
    <name evidence="2" type="ORF">ACFO0G_13665</name>
</gene>